<protein>
    <recommendedName>
        <fullName evidence="1">NAD(P)-binding domain-containing protein</fullName>
    </recommendedName>
</protein>
<dbReference type="Gene3D" id="3.40.50.720">
    <property type="entry name" value="NAD(P)-binding Rossmann-like Domain"/>
    <property type="match status" value="1"/>
</dbReference>
<evidence type="ECO:0000259" key="1">
    <source>
        <dbReference type="Pfam" id="PF13460"/>
    </source>
</evidence>
<name>A0A6C0AGB4_9ZZZZ</name>
<feature type="domain" description="NAD(P)-binding" evidence="1">
    <location>
        <begin position="27"/>
        <end position="232"/>
    </location>
</feature>
<dbReference type="EMBL" id="MN740603">
    <property type="protein sequence ID" value="QHS78762.1"/>
    <property type="molecule type" value="Genomic_DNA"/>
</dbReference>
<dbReference type="InterPro" id="IPR016040">
    <property type="entry name" value="NAD(P)-bd_dom"/>
</dbReference>
<dbReference type="SUPFAM" id="SSF51735">
    <property type="entry name" value="NAD(P)-binding Rossmann-fold domains"/>
    <property type="match status" value="1"/>
</dbReference>
<sequence>MFRLLNLSFLIALTNGFMFNKPIFITGATSKIGVHVINQLEYRNVKTKCLVRNLTKAENIFGKLKYTEFVEGDVLDSDLVSKMQDCSSVISLHGINKFSNPLKTLNFFDLHGKISEKNHPYYVNYISMKNIIYSCKKNNINRILRVTGLATGLPEKTFWPVLLNLLFSNQVKWHVAGENEIVNSGLTYTILRPGAIRNNKNFDNYELKETVMNPPALISYSKIADIIIDAVFSEEDSTNPIKFENSIYACAGK</sequence>
<dbReference type="Pfam" id="PF13460">
    <property type="entry name" value="NAD_binding_10"/>
    <property type="match status" value="1"/>
</dbReference>
<accession>A0A6C0AGB4</accession>
<dbReference type="PANTHER" id="PTHR15020:SF50">
    <property type="entry name" value="UPF0659 PROTEIN YMR090W"/>
    <property type="match status" value="1"/>
</dbReference>
<proteinExistence type="predicted"/>
<dbReference type="PANTHER" id="PTHR15020">
    <property type="entry name" value="FLAVIN REDUCTASE-RELATED"/>
    <property type="match status" value="1"/>
</dbReference>
<reference evidence="2" key="1">
    <citation type="journal article" date="2020" name="Nature">
        <title>Giant virus diversity and host interactions through global metagenomics.</title>
        <authorList>
            <person name="Schulz F."/>
            <person name="Roux S."/>
            <person name="Paez-Espino D."/>
            <person name="Jungbluth S."/>
            <person name="Walsh D.A."/>
            <person name="Denef V.J."/>
            <person name="McMahon K.D."/>
            <person name="Konstantinidis K.T."/>
            <person name="Eloe-Fadrosh E.A."/>
            <person name="Kyrpides N.C."/>
            <person name="Woyke T."/>
        </authorList>
    </citation>
    <scope>NUCLEOTIDE SEQUENCE</scope>
    <source>
        <strain evidence="2">GVMAG-S-1024976-23</strain>
    </source>
</reference>
<dbReference type="AlphaFoldDB" id="A0A6C0AGB4"/>
<dbReference type="InterPro" id="IPR036291">
    <property type="entry name" value="NAD(P)-bd_dom_sf"/>
</dbReference>
<evidence type="ECO:0000313" key="2">
    <source>
        <dbReference type="EMBL" id="QHS78762.1"/>
    </source>
</evidence>
<organism evidence="2">
    <name type="scientific">viral metagenome</name>
    <dbReference type="NCBI Taxonomy" id="1070528"/>
    <lineage>
        <taxon>unclassified sequences</taxon>
        <taxon>metagenomes</taxon>
        <taxon>organismal metagenomes</taxon>
    </lineage>
</organism>